<dbReference type="AlphaFoldDB" id="A0AA39K228"/>
<gene>
    <name evidence="1" type="ORF">EV420DRAFT_1645439</name>
</gene>
<dbReference type="Proteomes" id="UP001175211">
    <property type="component" value="Unassembled WGS sequence"/>
</dbReference>
<dbReference type="RefSeq" id="XP_060328243.1">
    <property type="nucleotide sequence ID" value="XM_060477782.1"/>
</dbReference>
<name>A0AA39K228_ARMTA</name>
<organism evidence="1 2">
    <name type="scientific">Armillaria tabescens</name>
    <name type="common">Ringless honey mushroom</name>
    <name type="synonym">Agaricus tabescens</name>
    <dbReference type="NCBI Taxonomy" id="1929756"/>
    <lineage>
        <taxon>Eukaryota</taxon>
        <taxon>Fungi</taxon>
        <taxon>Dikarya</taxon>
        <taxon>Basidiomycota</taxon>
        <taxon>Agaricomycotina</taxon>
        <taxon>Agaricomycetes</taxon>
        <taxon>Agaricomycetidae</taxon>
        <taxon>Agaricales</taxon>
        <taxon>Marasmiineae</taxon>
        <taxon>Physalacriaceae</taxon>
        <taxon>Desarmillaria</taxon>
    </lineage>
</organism>
<evidence type="ECO:0000313" key="1">
    <source>
        <dbReference type="EMBL" id="KAK0452907.1"/>
    </source>
</evidence>
<proteinExistence type="predicted"/>
<accession>A0AA39K228</accession>
<comment type="caution">
    <text evidence="1">The sequence shown here is derived from an EMBL/GenBank/DDBJ whole genome shotgun (WGS) entry which is preliminary data.</text>
</comment>
<dbReference type="GeneID" id="85361330"/>
<sequence length="66" mass="7366">MEQKPGLVTSLWGAGRRSLARLNHESAIRGGKTMSSRSTGFGELLEALPVTVTQRWDKRTKIDRVK</sequence>
<protein>
    <submittedName>
        <fullName evidence="1">Uncharacterized protein</fullName>
    </submittedName>
</protein>
<keyword evidence="2" id="KW-1185">Reference proteome</keyword>
<reference evidence="1" key="1">
    <citation type="submission" date="2023-06" db="EMBL/GenBank/DDBJ databases">
        <authorList>
            <consortium name="Lawrence Berkeley National Laboratory"/>
            <person name="Ahrendt S."/>
            <person name="Sahu N."/>
            <person name="Indic B."/>
            <person name="Wong-Bajracharya J."/>
            <person name="Merenyi Z."/>
            <person name="Ke H.-M."/>
            <person name="Monk M."/>
            <person name="Kocsube S."/>
            <person name="Drula E."/>
            <person name="Lipzen A."/>
            <person name="Balint B."/>
            <person name="Henrissat B."/>
            <person name="Andreopoulos B."/>
            <person name="Martin F.M."/>
            <person name="Harder C.B."/>
            <person name="Rigling D."/>
            <person name="Ford K.L."/>
            <person name="Foster G.D."/>
            <person name="Pangilinan J."/>
            <person name="Papanicolaou A."/>
            <person name="Barry K."/>
            <person name="LaButti K."/>
            <person name="Viragh M."/>
            <person name="Koriabine M."/>
            <person name="Yan M."/>
            <person name="Riley R."/>
            <person name="Champramary S."/>
            <person name="Plett K.L."/>
            <person name="Tsai I.J."/>
            <person name="Slot J."/>
            <person name="Sipos G."/>
            <person name="Plett J."/>
            <person name="Nagy L.G."/>
            <person name="Grigoriev I.V."/>
        </authorList>
    </citation>
    <scope>NUCLEOTIDE SEQUENCE</scope>
    <source>
        <strain evidence="1">CCBAS 213</strain>
    </source>
</reference>
<evidence type="ECO:0000313" key="2">
    <source>
        <dbReference type="Proteomes" id="UP001175211"/>
    </source>
</evidence>
<dbReference type="EMBL" id="JAUEPS010000029">
    <property type="protein sequence ID" value="KAK0452907.1"/>
    <property type="molecule type" value="Genomic_DNA"/>
</dbReference>